<dbReference type="Proteomes" id="UP001604277">
    <property type="component" value="Unassembled WGS sequence"/>
</dbReference>
<feature type="region of interest" description="Disordered" evidence="2">
    <location>
        <begin position="1"/>
        <end position="20"/>
    </location>
</feature>
<feature type="domain" description="B box-type" evidence="3">
    <location>
        <begin position="39"/>
        <end position="78"/>
    </location>
</feature>
<dbReference type="EMBL" id="JBFOLJ010000008">
    <property type="protein sequence ID" value="KAL2515838.1"/>
    <property type="molecule type" value="Genomic_DNA"/>
</dbReference>
<dbReference type="CDD" id="cd19756">
    <property type="entry name" value="Bbox2"/>
    <property type="match status" value="1"/>
</dbReference>
<dbReference type="InterPro" id="IPR000315">
    <property type="entry name" value="Znf_B-box"/>
</dbReference>
<gene>
    <name evidence="4" type="ORF">Fot_29794</name>
    <name evidence="5" type="ORF">Fot_29809</name>
</gene>
<evidence type="ECO:0000313" key="4">
    <source>
        <dbReference type="EMBL" id="KAL2515823.1"/>
    </source>
</evidence>
<dbReference type="Pfam" id="PF00643">
    <property type="entry name" value="zf-B_box"/>
    <property type="match status" value="1"/>
</dbReference>
<protein>
    <submittedName>
        <fullName evidence="4">PLATZ transcription factor family protein</fullName>
    </submittedName>
</protein>
<name>A0ABD1TTG1_9LAMI</name>
<evidence type="ECO:0000259" key="3">
    <source>
        <dbReference type="PROSITE" id="PS50119"/>
    </source>
</evidence>
<evidence type="ECO:0000256" key="1">
    <source>
        <dbReference type="PROSITE-ProRule" id="PRU00024"/>
    </source>
</evidence>
<accession>A0ABD1TTG1</accession>
<reference evidence="4" key="2">
    <citation type="submission" date="2024-07" db="EMBL/GenBank/DDBJ databases">
        <title>Two chromosome-level genome assemblies of Korean endemic species Abeliophyllum distichum and Forsythia ovata (Oleaceae).</title>
        <authorList>
            <person name="Mun J.H."/>
        </authorList>
    </citation>
    <scope>NUCLEOTIDE SEQUENCE</scope>
    <source>
        <strain evidence="4">KNKB202402200001</strain>
        <tissue evidence="4">Leaf</tissue>
    </source>
</reference>
<dbReference type="SUPFAM" id="SSF57845">
    <property type="entry name" value="B-box zinc-binding domain"/>
    <property type="match status" value="1"/>
</dbReference>
<comment type="caution">
    <text evidence="4">The sequence shown here is derived from an EMBL/GenBank/DDBJ whole genome shotgun (WGS) entry which is preliminary data.</text>
</comment>
<keyword evidence="1" id="KW-0862">Zinc</keyword>
<organism evidence="4 6">
    <name type="scientific">Forsythia ovata</name>
    <dbReference type="NCBI Taxonomy" id="205694"/>
    <lineage>
        <taxon>Eukaryota</taxon>
        <taxon>Viridiplantae</taxon>
        <taxon>Streptophyta</taxon>
        <taxon>Embryophyta</taxon>
        <taxon>Tracheophyta</taxon>
        <taxon>Spermatophyta</taxon>
        <taxon>Magnoliopsida</taxon>
        <taxon>eudicotyledons</taxon>
        <taxon>Gunneridae</taxon>
        <taxon>Pentapetalae</taxon>
        <taxon>asterids</taxon>
        <taxon>lamiids</taxon>
        <taxon>Lamiales</taxon>
        <taxon>Oleaceae</taxon>
        <taxon>Forsythieae</taxon>
        <taxon>Forsythia</taxon>
    </lineage>
</organism>
<sequence>MASSSSVEILEKVDSTTQSDNTMPQWLDCLLEKTFFGKCATHDLQKNDLNRYCITCDSSNCKYCVATGSHNEHKLLTIYRHVYQEVVPLNEMESYLDCSKIQVYSI</sequence>
<dbReference type="Pfam" id="PF04640">
    <property type="entry name" value="PLATZ"/>
    <property type="match status" value="1"/>
</dbReference>
<keyword evidence="1" id="KW-0863">Zinc-finger</keyword>
<dbReference type="PANTHER" id="PTHR31065">
    <property type="entry name" value="PLATZ TRANSCRIPTION FACTOR FAMILY PROTEIN"/>
    <property type="match status" value="1"/>
</dbReference>
<keyword evidence="1" id="KW-0479">Metal-binding</keyword>
<evidence type="ECO:0000256" key="2">
    <source>
        <dbReference type="SAM" id="MobiDB-lite"/>
    </source>
</evidence>
<reference evidence="6" key="1">
    <citation type="submission" date="2024-07" db="EMBL/GenBank/DDBJ databases">
        <title>Two chromosome-level genome assemblies of Korean endemic species Abeliophyllum distichum and Forsythia ovata (Oleaceae).</title>
        <authorList>
            <person name="Jang H."/>
        </authorList>
    </citation>
    <scope>NUCLEOTIDE SEQUENCE [LARGE SCALE GENOMIC DNA]</scope>
</reference>
<dbReference type="PROSITE" id="PS50119">
    <property type="entry name" value="ZF_BBOX"/>
    <property type="match status" value="1"/>
</dbReference>
<dbReference type="AlphaFoldDB" id="A0ABD1TTG1"/>
<dbReference type="EMBL" id="JBFOLJ010000008">
    <property type="protein sequence ID" value="KAL2515823.1"/>
    <property type="molecule type" value="Genomic_DNA"/>
</dbReference>
<dbReference type="InterPro" id="IPR006734">
    <property type="entry name" value="PLATZ"/>
</dbReference>
<evidence type="ECO:0000313" key="5">
    <source>
        <dbReference type="EMBL" id="KAL2515838.1"/>
    </source>
</evidence>
<keyword evidence="6" id="KW-1185">Reference proteome</keyword>
<dbReference type="Gene3D" id="3.30.160.60">
    <property type="entry name" value="Classic Zinc Finger"/>
    <property type="match status" value="1"/>
</dbReference>
<dbReference type="PANTHER" id="PTHR31065:SF9">
    <property type="entry name" value="TRANSCRIPTION FACTOR FAMILY PROTEIN, PUTATIVE-RELATED"/>
    <property type="match status" value="1"/>
</dbReference>
<evidence type="ECO:0000313" key="6">
    <source>
        <dbReference type="Proteomes" id="UP001604277"/>
    </source>
</evidence>
<proteinExistence type="predicted"/>
<dbReference type="GO" id="GO:0008270">
    <property type="term" value="F:zinc ion binding"/>
    <property type="evidence" value="ECO:0007669"/>
    <property type="project" value="UniProtKB-KW"/>
</dbReference>